<protein>
    <submittedName>
        <fullName evidence="4">47611642-72f2-4294-8d1f-8803b1edcf02</fullName>
    </submittedName>
</protein>
<feature type="region of interest" description="Disordered" evidence="1">
    <location>
        <begin position="180"/>
        <end position="202"/>
    </location>
</feature>
<evidence type="ECO:0000256" key="1">
    <source>
        <dbReference type="SAM" id="MobiDB-lite"/>
    </source>
</evidence>
<keyword evidence="2" id="KW-0472">Membrane</keyword>
<evidence type="ECO:0000256" key="3">
    <source>
        <dbReference type="SAM" id="SignalP"/>
    </source>
</evidence>
<dbReference type="PROSITE" id="PS51257">
    <property type="entry name" value="PROKAR_LIPOPROTEIN"/>
    <property type="match status" value="1"/>
</dbReference>
<feature type="transmembrane region" description="Helical" evidence="2">
    <location>
        <begin position="214"/>
        <end position="241"/>
    </location>
</feature>
<sequence>MGHRPSLLSIDSALWLLLAASCARRATAHPYPKDDLHAAGYGYLMPRQCAEYCGYNNQYCCQSGSQCYTSNGIAGCSAAGGGGYAWYTTTWTETKTFTRTYSSFFPAATAPAGGGNCVPPEGSGQIACGKICCASWQYCAYEGQCMANVPVTTGGGGSVPTTIVTGGQTITTQFVAPDRVTGSATSTGTAESATTSTGAVSPGGSAGQLSGGAIAGIVVGTIAGVALLLLLCACFVVRGLWHGLLDLLGLRHKEKSETIIEEERYTRRGSTHSRRNAHGSWYGDRPSTVAARKEKSRGVGLLGLGAALGTLALLLGLRRNKNKKPPPPRTRSDVSSSYYWSDSYTVDSPSELKKQRQTDPAVGPA</sequence>
<feature type="region of interest" description="Disordered" evidence="1">
    <location>
        <begin position="343"/>
        <end position="365"/>
    </location>
</feature>
<reference evidence="4 5" key="1">
    <citation type="submission" date="2018-04" db="EMBL/GenBank/DDBJ databases">
        <authorList>
            <person name="Huttner S."/>
            <person name="Dainat J."/>
        </authorList>
    </citation>
    <scope>NUCLEOTIDE SEQUENCE [LARGE SCALE GENOMIC DNA]</scope>
</reference>
<feature type="chain" id="PRO_5019104961" evidence="3">
    <location>
        <begin position="29"/>
        <end position="365"/>
    </location>
</feature>
<feature type="region of interest" description="Disordered" evidence="1">
    <location>
        <begin position="263"/>
        <end position="289"/>
    </location>
</feature>
<feature type="signal peptide" evidence="3">
    <location>
        <begin position="1"/>
        <end position="28"/>
    </location>
</feature>
<evidence type="ECO:0000313" key="5">
    <source>
        <dbReference type="Proteomes" id="UP000289323"/>
    </source>
</evidence>
<name>A0A446B948_9PEZI</name>
<feature type="transmembrane region" description="Helical" evidence="2">
    <location>
        <begin position="299"/>
        <end position="317"/>
    </location>
</feature>
<feature type="compositionally biased region" description="Low complexity" evidence="1">
    <location>
        <begin position="181"/>
        <end position="199"/>
    </location>
</feature>
<gene>
    <name evidence="4" type="ORF">TT172_LOCUS1442</name>
</gene>
<feature type="compositionally biased region" description="Basic residues" evidence="1">
    <location>
        <begin position="267"/>
        <end position="277"/>
    </location>
</feature>
<keyword evidence="2" id="KW-0812">Transmembrane</keyword>
<keyword evidence="2" id="KW-1133">Transmembrane helix</keyword>
<organism evidence="4 5">
    <name type="scientific">Thermothielavioides terrestris</name>
    <dbReference type="NCBI Taxonomy" id="2587410"/>
    <lineage>
        <taxon>Eukaryota</taxon>
        <taxon>Fungi</taxon>
        <taxon>Dikarya</taxon>
        <taxon>Ascomycota</taxon>
        <taxon>Pezizomycotina</taxon>
        <taxon>Sordariomycetes</taxon>
        <taxon>Sordariomycetidae</taxon>
        <taxon>Sordariales</taxon>
        <taxon>Chaetomiaceae</taxon>
        <taxon>Thermothielavioides</taxon>
    </lineage>
</organism>
<accession>A0A446B948</accession>
<dbReference type="Proteomes" id="UP000289323">
    <property type="component" value="Unassembled WGS sequence"/>
</dbReference>
<keyword evidence="3" id="KW-0732">Signal</keyword>
<evidence type="ECO:0000313" key="4">
    <source>
        <dbReference type="EMBL" id="SPQ19023.1"/>
    </source>
</evidence>
<proteinExistence type="predicted"/>
<dbReference type="AlphaFoldDB" id="A0A446B948"/>
<dbReference type="EMBL" id="OUUZ01000001">
    <property type="protein sequence ID" value="SPQ19023.1"/>
    <property type="molecule type" value="Genomic_DNA"/>
</dbReference>
<evidence type="ECO:0000256" key="2">
    <source>
        <dbReference type="SAM" id="Phobius"/>
    </source>
</evidence>